<dbReference type="GO" id="GO:0005737">
    <property type="term" value="C:cytoplasm"/>
    <property type="evidence" value="ECO:0007669"/>
    <property type="project" value="TreeGrafter"/>
</dbReference>
<dbReference type="PANTHER" id="PTHR21240:SF28">
    <property type="entry name" value="ISO-OROTATE DECARBOXYLASE (EUROFUNG)"/>
    <property type="match status" value="1"/>
</dbReference>
<dbReference type="InterPro" id="IPR032465">
    <property type="entry name" value="ACMSD"/>
</dbReference>
<dbReference type="AlphaFoldDB" id="W4M3H3"/>
<evidence type="ECO:0000256" key="2">
    <source>
        <dbReference type="SAM" id="MobiDB-lite"/>
    </source>
</evidence>
<protein>
    <recommendedName>
        <fullName evidence="3">Amidohydrolase-related domain-containing protein</fullName>
    </recommendedName>
</protein>
<feature type="domain" description="Amidohydrolase-related" evidence="3">
    <location>
        <begin position="141"/>
        <end position="396"/>
    </location>
</feature>
<evidence type="ECO:0000256" key="1">
    <source>
        <dbReference type="ARBA" id="ARBA00023239"/>
    </source>
</evidence>
<dbReference type="EMBL" id="AZHX01001095">
    <property type="protein sequence ID" value="ETX04879.1"/>
    <property type="molecule type" value="Genomic_DNA"/>
</dbReference>
<dbReference type="GO" id="GO:0019748">
    <property type="term" value="P:secondary metabolic process"/>
    <property type="evidence" value="ECO:0007669"/>
    <property type="project" value="TreeGrafter"/>
</dbReference>
<keyword evidence="1" id="KW-0456">Lyase</keyword>
<evidence type="ECO:0000313" key="5">
    <source>
        <dbReference type="Proteomes" id="UP000019140"/>
    </source>
</evidence>
<dbReference type="InterPro" id="IPR006680">
    <property type="entry name" value="Amidohydro-rel"/>
</dbReference>
<dbReference type="Pfam" id="PF04909">
    <property type="entry name" value="Amidohydro_2"/>
    <property type="match status" value="1"/>
</dbReference>
<dbReference type="HOGENOM" id="CLU_039329_0_0_7"/>
<feature type="region of interest" description="Disordered" evidence="2">
    <location>
        <begin position="71"/>
        <end position="90"/>
    </location>
</feature>
<gene>
    <name evidence="4" type="ORF">ETSY2_26205</name>
</gene>
<sequence>MRQGFRVIDTDTHVNPSLDVLLRYAGPALQAHLDELQPYTIKVQPRPGQGNAEDLEEVSMLSISPVRYQRVAGAKPGSSPDGGGERGFLSGRTHMVASQPIAVRAAEDNAVGRLEDMDTEGRDIDFIIPGTWAYGAPALAPHLVQGLYSAYHRYMADYCSADSRRLKSMILAPGSDPAWAAQAIREHADEAWVAAIWPLVPEGVPVDDPDLDPIWEAANEAHLPIMYHGFTIETPYFPGYRDVWDNPAMGRCAGQTWGGQRFLSFMLMSGILDRYPNLRVGTLECGHGWLPHWLLRLTRQIDYVRGSVPDTLKHTPVEYAQMGRVFCGIDFSEGVEMTKAVIDLVGDHVLMYQSDYPHPETVFPEHADTVIAWQQELGEPGMNKLMWENATRFFRLQTTPWDSI</sequence>
<organism evidence="4 5">
    <name type="scientific">Candidatus Entotheonella gemina</name>
    <dbReference type="NCBI Taxonomy" id="1429439"/>
    <lineage>
        <taxon>Bacteria</taxon>
        <taxon>Pseudomonadati</taxon>
        <taxon>Nitrospinota/Tectimicrobiota group</taxon>
        <taxon>Candidatus Tectimicrobiota</taxon>
        <taxon>Candidatus Entotheonellia</taxon>
        <taxon>Candidatus Entotheonellales</taxon>
        <taxon>Candidatus Entotheonellaceae</taxon>
        <taxon>Candidatus Entotheonella</taxon>
    </lineage>
</organism>
<dbReference type="PANTHER" id="PTHR21240">
    <property type="entry name" value="2-AMINO-3-CARBOXYLMUCONATE-6-SEMIALDEHYDE DECARBOXYLASE"/>
    <property type="match status" value="1"/>
</dbReference>
<dbReference type="Gene3D" id="3.20.20.140">
    <property type="entry name" value="Metal-dependent hydrolases"/>
    <property type="match status" value="1"/>
</dbReference>
<dbReference type="InterPro" id="IPR032466">
    <property type="entry name" value="Metal_Hydrolase"/>
</dbReference>
<dbReference type="Proteomes" id="UP000019140">
    <property type="component" value="Unassembled WGS sequence"/>
</dbReference>
<dbReference type="GO" id="GO:0016787">
    <property type="term" value="F:hydrolase activity"/>
    <property type="evidence" value="ECO:0007669"/>
    <property type="project" value="InterPro"/>
</dbReference>
<evidence type="ECO:0000259" key="3">
    <source>
        <dbReference type="Pfam" id="PF04909"/>
    </source>
</evidence>
<accession>W4M3H3</accession>
<reference evidence="4 5" key="1">
    <citation type="journal article" date="2014" name="Nature">
        <title>An environmental bacterial taxon with a large and distinct metabolic repertoire.</title>
        <authorList>
            <person name="Wilson M.C."/>
            <person name="Mori T."/>
            <person name="Ruckert C."/>
            <person name="Uria A.R."/>
            <person name="Helf M.J."/>
            <person name="Takada K."/>
            <person name="Gernert C."/>
            <person name="Steffens U.A."/>
            <person name="Heycke N."/>
            <person name="Schmitt S."/>
            <person name="Rinke C."/>
            <person name="Helfrich E.J."/>
            <person name="Brachmann A.O."/>
            <person name="Gurgui C."/>
            <person name="Wakimoto T."/>
            <person name="Kracht M."/>
            <person name="Crusemann M."/>
            <person name="Hentschel U."/>
            <person name="Abe I."/>
            <person name="Matsunaga S."/>
            <person name="Kalinowski J."/>
            <person name="Takeyama H."/>
            <person name="Piel J."/>
        </authorList>
    </citation>
    <scope>NUCLEOTIDE SEQUENCE [LARGE SCALE GENOMIC DNA]</scope>
    <source>
        <strain evidence="5">TSY2</strain>
    </source>
</reference>
<proteinExistence type="predicted"/>
<name>W4M3H3_9BACT</name>
<evidence type="ECO:0000313" key="4">
    <source>
        <dbReference type="EMBL" id="ETX04879.1"/>
    </source>
</evidence>
<dbReference type="SUPFAM" id="SSF51556">
    <property type="entry name" value="Metallo-dependent hydrolases"/>
    <property type="match status" value="1"/>
</dbReference>
<comment type="caution">
    <text evidence="4">The sequence shown here is derived from an EMBL/GenBank/DDBJ whole genome shotgun (WGS) entry which is preliminary data.</text>
</comment>
<dbReference type="GO" id="GO:0016831">
    <property type="term" value="F:carboxy-lyase activity"/>
    <property type="evidence" value="ECO:0007669"/>
    <property type="project" value="InterPro"/>
</dbReference>
<keyword evidence="5" id="KW-1185">Reference proteome</keyword>